<dbReference type="OrthoDB" id="2145624at2"/>
<dbReference type="InterPro" id="IPR007731">
    <property type="entry name" value="DUF669"/>
</dbReference>
<dbReference type="Pfam" id="PF05037">
    <property type="entry name" value="DUF669"/>
    <property type="match status" value="1"/>
</dbReference>
<dbReference type="RefSeq" id="WP_148623030.1">
    <property type="nucleotide sequence ID" value="NZ_SDGZ01000016.1"/>
</dbReference>
<name>A0A6C2C527_9LACO</name>
<comment type="caution">
    <text evidence="2">The sequence shown here is derived from an EMBL/GenBank/DDBJ whole genome shotgun (WGS) entry which is preliminary data.</text>
</comment>
<dbReference type="AlphaFoldDB" id="A0A6C2C527"/>
<feature type="region of interest" description="Disordered" evidence="1">
    <location>
        <begin position="142"/>
        <end position="190"/>
    </location>
</feature>
<sequence length="190" mass="20878">MAFTFDSADIAMASKGLGYAGKYNVMISDIRDAKQTRNGWDMRTVQFEVQDGTEKGATIMHNFMDDFGKSDRPFRYREINAMLTATGGNFAGVTVDISNNDFMEKLKQAKFAVEVNEFEKSTDNEGKLHYNPRIAGFGKVMPASEPDLNSPRPSVAPQAGNDPFNGAQPISDKEINDIFGPTTGDPFGNN</sequence>
<accession>A0A6C2C527</accession>
<evidence type="ECO:0000313" key="2">
    <source>
        <dbReference type="EMBL" id="TYC48792.1"/>
    </source>
</evidence>
<keyword evidence="3" id="KW-1185">Reference proteome</keyword>
<dbReference type="EMBL" id="SDGZ01000016">
    <property type="protein sequence ID" value="TYC48792.1"/>
    <property type="molecule type" value="Genomic_DNA"/>
</dbReference>
<reference evidence="2 3" key="1">
    <citation type="submission" date="2019-01" db="EMBL/GenBank/DDBJ databases">
        <title>Weissella sp. nov., a novel lactic acid bacterium isolated from animal feces.</title>
        <authorList>
            <person name="Wang L.-T."/>
        </authorList>
    </citation>
    <scope>NUCLEOTIDE SEQUENCE [LARGE SCALE GENOMIC DNA]</scope>
    <source>
        <strain evidence="2 3">8H-2</strain>
    </source>
</reference>
<organism evidence="2 3">
    <name type="scientific">Weissella muntiaci</name>
    <dbReference type="NCBI Taxonomy" id="2508881"/>
    <lineage>
        <taxon>Bacteria</taxon>
        <taxon>Bacillati</taxon>
        <taxon>Bacillota</taxon>
        <taxon>Bacilli</taxon>
        <taxon>Lactobacillales</taxon>
        <taxon>Lactobacillaceae</taxon>
        <taxon>Weissella</taxon>
    </lineage>
</organism>
<proteinExistence type="predicted"/>
<protein>
    <submittedName>
        <fullName evidence="2">DUF669 domain-containing protein</fullName>
    </submittedName>
</protein>
<gene>
    <name evidence="2" type="ORF">ESZ50_07905</name>
</gene>
<evidence type="ECO:0000313" key="3">
    <source>
        <dbReference type="Proteomes" id="UP000371977"/>
    </source>
</evidence>
<dbReference type="Proteomes" id="UP000371977">
    <property type="component" value="Unassembled WGS sequence"/>
</dbReference>
<evidence type="ECO:0000256" key="1">
    <source>
        <dbReference type="SAM" id="MobiDB-lite"/>
    </source>
</evidence>